<dbReference type="PANTHER" id="PTHR42879:SF2">
    <property type="entry name" value="3-OXOACYL-[ACYL-CARRIER-PROTEIN] REDUCTASE FABG"/>
    <property type="match status" value="1"/>
</dbReference>
<dbReference type="InterPro" id="IPR002347">
    <property type="entry name" value="SDR_fam"/>
</dbReference>
<dbReference type="Gene3D" id="3.40.50.720">
    <property type="entry name" value="NAD(P)-binding Rossmann-like Domain"/>
    <property type="match status" value="1"/>
</dbReference>
<evidence type="ECO:0000313" key="3">
    <source>
        <dbReference type="Proteomes" id="UP000199223"/>
    </source>
</evidence>
<protein>
    <submittedName>
        <fullName evidence="2">Short chain dehydrogenase</fullName>
    </submittedName>
</protein>
<dbReference type="Pfam" id="PF13561">
    <property type="entry name" value="adh_short_C2"/>
    <property type="match status" value="1"/>
</dbReference>
<dbReference type="EMBL" id="FNZA01000027">
    <property type="protein sequence ID" value="SEJ87491.1"/>
    <property type="molecule type" value="Genomic_DNA"/>
</dbReference>
<dbReference type="InterPro" id="IPR050259">
    <property type="entry name" value="SDR"/>
</dbReference>
<dbReference type="Proteomes" id="UP000199223">
    <property type="component" value="Unassembled WGS sequence"/>
</dbReference>
<dbReference type="PANTHER" id="PTHR42879">
    <property type="entry name" value="3-OXOACYL-(ACYL-CARRIER-PROTEIN) REDUCTASE"/>
    <property type="match status" value="1"/>
</dbReference>
<dbReference type="STRING" id="856736.SAMN04488058_1274"/>
<organism evidence="2 3">
    <name type="scientific">Deinococcus reticulitermitis</name>
    <dbReference type="NCBI Taxonomy" id="856736"/>
    <lineage>
        <taxon>Bacteria</taxon>
        <taxon>Thermotogati</taxon>
        <taxon>Deinococcota</taxon>
        <taxon>Deinococci</taxon>
        <taxon>Deinococcales</taxon>
        <taxon>Deinococcaceae</taxon>
        <taxon>Deinococcus</taxon>
    </lineage>
</organism>
<accession>A0A1H7CCS6</accession>
<gene>
    <name evidence="2" type="ORF">SAMN04488058_1274</name>
</gene>
<dbReference type="PRINTS" id="PR00081">
    <property type="entry name" value="GDHRDH"/>
</dbReference>
<proteinExistence type="inferred from homology"/>
<dbReference type="PRINTS" id="PR00080">
    <property type="entry name" value="SDRFAMILY"/>
</dbReference>
<reference evidence="3" key="1">
    <citation type="submission" date="2016-10" db="EMBL/GenBank/DDBJ databases">
        <authorList>
            <person name="Varghese N."/>
            <person name="Submissions S."/>
        </authorList>
    </citation>
    <scope>NUCLEOTIDE SEQUENCE [LARGE SCALE GENOMIC DNA]</scope>
    <source>
        <strain evidence="3">CGMCC 1.10218</strain>
    </source>
</reference>
<name>A0A1H7CCS6_9DEIO</name>
<sequence length="173" mass="17984">MNNAGIQHTAPLETFALERWDAIQAVNLRAPFLLTQAALPGMRAAGWGRVINVASVHGLVGSVHKAAYVAAKHGLVGLTKVSALETATDGITVNAICPGWTETPILEPQIQARGEQLSTGRDAAIRSLVLEKQPNATLMPPAWIGDLAAFLCSEAGAGITGAALPMDGGWTAQ</sequence>
<dbReference type="InterPro" id="IPR036291">
    <property type="entry name" value="NAD(P)-bd_dom_sf"/>
</dbReference>
<evidence type="ECO:0000313" key="2">
    <source>
        <dbReference type="EMBL" id="SEJ87491.1"/>
    </source>
</evidence>
<keyword evidence="3" id="KW-1185">Reference proteome</keyword>
<comment type="similarity">
    <text evidence="1">Belongs to the short-chain dehydrogenases/reductases (SDR) family.</text>
</comment>
<dbReference type="AlphaFoldDB" id="A0A1H7CCS6"/>
<evidence type="ECO:0000256" key="1">
    <source>
        <dbReference type="ARBA" id="ARBA00006484"/>
    </source>
</evidence>
<dbReference type="SUPFAM" id="SSF51735">
    <property type="entry name" value="NAD(P)-binding Rossmann-fold domains"/>
    <property type="match status" value="1"/>
</dbReference>